<dbReference type="Gene3D" id="2.10.25.10">
    <property type="entry name" value="Laminin"/>
    <property type="match status" value="1"/>
</dbReference>
<dbReference type="PRINTS" id="PR00018">
    <property type="entry name" value="KRINGLE"/>
</dbReference>
<sequence>MRALLLLGSLMASLELALSTPPWKAPKQHKHIAEEHMVEASGSLETWHGSSLSQDHCPLLSSEKCFEPQLLQVFHENEIWYRPGPAGVAKCQCKGPDGHCKPLASQVCRTNLCLNGGRCLEAEGRRLCLCPAGYAGRFCDVGESGSAGKQEPRPHVGRARGGGGAREGKAQERAAGGHRSSWLQRAPLSRDTEANCYHGRGLGYRGTASTTISGARCRPWASEATYRNVTAEQALNWGLGDHAFCRCAGRGRAGRPPPPWGPLGILTLQQRPFCGYRNPDNDTRPWCFMWSGDRLGWEYCRLAQCQALAPAAPQIPRPTQVPSGHQNLPSPSLSALPKPQPTIPTPASHATPEQPSRLPSTGPTGCGQRLRKRLSPLSRIVGGLVALPGAHPYMAALYSRHRFCGGCLIAPCWVLTAAHCLQNLQVPARPVPRPRP</sequence>
<evidence type="ECO:0000256" key="2">
    <source>
        <dbReference type="ARBA" id="ARBA00022525"/>
    </source>
</evidence>
<comment type="caution">
    <text evidence="24">The sequence shown here is derived from an EMBL/GenBank/DDBJ whole genome shotgun (WGS) entry which is preliminary data.</text>
</comment>
<evidence type="ECO:0000256" key="1">
    <source>
        <dbReference type="ARBA" id="ARBA00004613"/>
    </source>
</evidence>
<dbReference type="InterPro" id="IPR001254">
    <property type="entry name" value="Trypsin_dom"/>
</dbReference>
<dbReference type="Pfam" id="PF00039">
    <property type="entry name" value="fn1"/>
    <property type="match status" value="1"/>
</dbReference>
<dbReference type="Pfam" id="PF21795">
    <property type="entry name" value="JAG1-like_EGF2"/>
    <property type="match status" value="1"/>
</dbReference>
<protein>
    <recommendedName>
        <fullName evidence="15">Coagulation factor XII</fullName>
        <ecNumber evidence="14">3.4.21.38</ecNumber>
    </recommendedName>
    <alternativeName>
        <fullName evidence="16">Hageman factor</fullName>
    </alternativeName>
</protein>
<dbReference type="Gene3D" id="2.40.20.10">
    <property type="entry name" value="Plasminogen Kringle 4"/>
    <property type="match status" value="1"/>
</dbReference>
<keyword evidence="3 17" id="KW-0245">EGF-like domain</keyword>
<dbReference type="Pfam" id="PF00089">
    <property type="entry name" value="Trypsin"/>
    <property type="match status" value="1"/>
</dbReference>
<dbReference type="FunFam" id="2.10.25.10:FF:000338">
    <property type="entry name" value="hepatocyte growth factor activator"/>
    <property type="match status" value="1"/>
</dbReference>
<dbReference type="AlphaFoldDB" id="A0A7J7EYE8"/>
<keyword evidence="9" id="KW-0720">Serine protease</keyword>
<name>A0A7J7EYE8_DICBM</name>
<feature type="compositionally biased region" description="Low complexity" evidence="19">
    <location>
        <begin position="328"/>
        <end position="337"/>
    </location>
</feature>
<keyword evidence="6 20" id="KW-0732">Signal</keyword>
<keyword evidence="25" id="KW-1185">Reference proteome</keyword>
<dbReference type="GO" id="GO:0005791">
    <property type="term" value="C:rough endoplasmic reticulum"/>
    <property type="evidence" value="ECO:0007669"/>
    <property type="project" value="TreeGrafter"/>
</dbReference>
<dbReference type="InterPro" id="IPR000742">
    <property type="entry name" value="EGF"/>
</dbReference>
<dbReference type="PROSITE" id="PS50070">
    <property type="entry name" value="KRINGLE_2"/>
    <property type="match status" value="1"/>
</dbReference>
<evidence type="ECO:0000256" key="12">
    <source>
        <dbReference type="ARBA" id="ARBA00023180"/>
    </source>
</evidence>
<dbReference type="PROSITE" id="PS01253">
    <property type="entry name" value="FN1_1"/>
    <property type="match status" value="1"/>
</dbReference>
<dbReference type="GO" id="GO:0031638">
    <property type="term" value="P:zymogen activation"/>
    <property type="evidence" value="ECO:0007669"/>
    <property type="project" value="TreeGrafter"/>
</dbReference>
<accession>A0A7J7EYE8</accession>
<dbReference type="PROSITE" id="PS51091">
    <property type="entry name" value="FN1_2"/>
    <property type="match status" value="1"/>
</dbReference>
<dbReference type="InterPro" id="IPR000083">
    <property type="entry name" value="Fibronectin_type1"/>
</dbReference>
<dbReference type="InterPro" id="IPR018114">
    <property type="entry name" value="TRYPSIN_HIS"/>
</dbReference>
<dbReference type="PROSITE" id="PS00134">
    <property type="entry name" value="TRYPSIN_HIS"/>
    <property type="match status" value="1"/>
</dbReference>
<dbReference type="GO" id="GO:0004252">
    <property type="term" value="F:serine-type endopeptidase activity"/>
    <property type="evidence" value="ECO:0007669"/>
    <property type="project" value="UniProtKB-EC"/>
</dbReference>
<evidence type="ECO:0000313" key="24">
    <source>
        <dbReference type="EMBL" id="KAF5920564.1"/>
    </source>
</evidence>
<dbReference type="PANTHER" id="PTHR24264:SF46">
    <property type="entry name" value="COAGULATION FACTOR XII"/>
    <property type="match status" value="1"/>
</dbReference>
<evidence type="ECO:0000256" key="17">
    <source>
        <dbReference type="PROSITE-ProRule" id="PRU00076"/>
    </source>
</evidence>
<dbReference type="EC" id="3.4.21.38" evidence="14"/>
<feature type="region of interest" description="Disordered" evidence="19">
    <location>
        <begin position="144"/>
        <end position="181"/>
    </location>
</feature>
<feature type="chain" id="PRO_5029543276" description="Coagulation factor XII" evidence="20">
    <location>
        <begin position="20"/>
        <end position="436"/>
    </location>
</feature>
<dbReference type="CDD" id="cd00061">
    <property type="entry name" value="FN1"/>
    <property type="match status" value="1"/>
</dbReference>
<comment type="subcellular location">
    <subcellularLocation>
        <location evidence="1">Secreted</location>
    </subcellularLocation>
</comment>
<feature type="domain" description="Fibronectin type-I" evidence="23">
    <location>
        <begin position="63"/>
        <end position="103"/>
    </location>
</feature>
<evidence type="ECO:0000313" key="25">
    <source>
        <dbReference type="Proteomes" id="UP000551758"/>
    </source>
</evidence>
<dbReference type="PROSITE" id="PS00022">
    <property type="entry name" value="EGF_1"/>
    <property type="match status" value="1"/>
</dbReference>
<evidence type="ECO:0000256" key="6">
    <source>
        <dbReference type="ARBA" id="ARBA00022729"/>
    </source>
</evidence>
<comment type="caution">
    <text evidence="17">Lacks conserved residue(s) required for the propagation of feature annotation.</text>
</comment>
<keyword evidence="8" id="KW-0378">Hydrolase</keyword>
<dbReference type="GO" id="GO:0007596">
    <property type="term" value="P:blood coagulation"/>
    <property type="evidence" value="ECO:0007669"/>
    <property type="project" value="TreeGrafter"/>
</dbReference>
<dbReference type="CDD" id="cd00054">
    <property type="entry name" value="EGF_CA"/>
    <property type="match status" value="1"/>
</dbReference>
<dbReference type="InterPro" id="IPR050127">
    <property type="entry name" value="Serine_Proteases_S1"/>
</dbReference>
<evidence type="ECO:0000256" key="5">
    <source>
        <dbReference type="ARBA" id="ARBA00022670"/>
    </source>
</evidence>
<evidence type="ECO:0000256" key="15">
    <source>
        <dbReference type="ARBA" id="ARBA00039367"/>
    </source>
</evidence>
<keyword evidence="2" id="KW-0964">Secreted</keyword>
<dbReference type="PANTHER" id="PTHR24264">
    <property type="entry name" value="TRYPSIN-RELATED"/>
    <property type="match status" value="1"/>
</dbReference>
<evidence type="ECO:0000256" key="20">
    <source>
        <dbReference type="SAM" id="SignalP"/>
    </source>
</evidence>
<dbReference type="Proteomes" id="UP000551758">
    <property type="component" value="Unassembled WGS sequence"/>
</dbReference>
<reference evidence="24 25" key="1">
    <citation type="journal article" date="2020" name="Mol. Biol. Evol.">
        <title>Interspecific Gene Flow and the Evolution of Specialization in Black and White Rhinoceros.</title>
        <authorList>
            <person name="Moodley Y."/>
            <person name="Westbury M.V."/>
            <person name="Russo I.M."/>
            <person name="Gopalakrishnan S."/>
            <person name="Rakotoarivelo A."/>
            <person name="Olsen R.A."/>
            <person name="Prost S."/>
            <person name="Tunstall T."/>
            <person name="Ryder O.A."/>
            <person name="Dalen L."/>
            <person name="Bruford M.W."/>
        </authorList>
    </citation>
    <scope>NUCLEOTIDE SEQUENCE [LARGE SCALE GENOMIC DNA]</scope>
    <source>
        <strain evidence="24">SBR-YM</strain>
        <tissue evidence="24">Skin</tissue>
    </source>
</reference>
<proteinExistence type="predicted"/>
<dbReference type="SMART" id="SM00181">
    <property type="entry name" value="EGF"/>
    <property type="match status" value="1"/>
</dbReference>
<dbReference type="InterPro" id="IPR038178">
    <property type="entry name" value="Kringle_sf"/>
</dbReference>
<evidence type="ECO:0000256" key="10">
    <source>
        <dbReference type="ARBA" id="ARBA00023145"/>
    </source>
</evidence>
<evidence type="ECO:0000256" key="8">
    <source>
        <dbReference type="ARBA" id="ARBA00022801"/>
    </source>
</evidence>
<evidence type="ECO:0000256" key="3">
    <source>
        <dbReference type="ARBA" id="ARBA00022536"/>
    </source>
</evidence>
<dbReference type="Pfam" id="PF00051">
    <property type="entry name" value="Kringle"/>
    <property type="match status" value="1"/>
</dbReference>
<keyword evidence="5" id="KW-0645">Protease</keyword>
<dbReference type="PROSITE" id="PS50026">
    <property type="entry name" value="EGF_3"/>
    <property type="match status" value="1"/>
</dbReference>
<gene>
    <name evidence="24" type="ORF">HPG69_012045</name>
</gene>
<feature type="domain" description="Kringle" evidence="22">
    <location>
        <begin position="195"/>
        <end position="305"/>
    </location>
</feature>
<feature type="disulfide bond" evidence="17">
    <location>
        <begin position="130"/>
        <end position="139"/>
    </location>
</feature>
<evidence type="ECO:0000256" key="13">
    <source>
        <dbReference type="ARBA" id="ARBA00036304"/>
    </source>
</evidence>
<evidence type="ECO:0000256" key="4">
    <source>
        <dbReference type="ARBA" id="ARBA00022572"/>
    </source>
</evidence>
<evidence type="ECO:0000256" key="7">
    <source>
        <dbReference type="ARBA" id="ARBA00022737"/>
    </source>
</evidence>
<feature type="compositionally biased region" description="Polar residues" evidence="19">
    <location>
        <begin position="351"/>
        <end position="363"/>
    </location>
</feature>
<dbReference type="SMART" id="SM00130">
    <property type="entry name" value="KR"/>
    <property type="match status" value="1"/>
</dbReference>
<evidence type="ECO:0000256" key="19">
    <source>
        <dbReference type="SAM" id="MobiDB-lite"/>
    </source>
</evidence>
<comment type="catalytic activity">
    <reaction evidence="13">
        <text>Selective cleavage of Arg-|-Ile bonds in factor VII to form factor VIIa and factor XI to form factor XIa.</text>
        <dbReference type="EC" id="3.4.21.38"/>
    </reaction>
</comment>
<evidence type="ECO:0000256" key="14">
    <source>
        <dbReference type="ARBA" id="ARBA00039013"/>
    </source>
</evidence>
<evidence type="ECO:0000259" key="22">
    <source>
        <dbReference type="PROSITE" id="PS50070"/>
    </source>
</evidence>
<evidence type="ECO:0000256" key="18">
    <source>
        <dbReference type="PROSITE-ProRule" id="PRU00121"/>
    </source>
</evidence>
<keyword evidence="12" id="KW-0325">Glycoprotein</keyword>
<dbReference type="SMART" id="SM00058">
    <property type="entry name" value="FN1"/>
    <property type="match status" value="1"/>
</dbReference>
<organism evidence="24 25">
    <name type="scientific">Diceros bicornis minor</name>
    <name type="common">South-central black rhinoceros</name>
    <dbReference type="NCBI Taxonomy" id="77932"/>
    <lineage>
        <taxon>Eukaryota</taxon>
        <taxon>Metazoa</taxon>
        <taxon>Chordata</taxon>
        <taxon>Craniata</taxon>
        <taxon>Vertebrata</taxon>
        <taxon>Euteleostomi</taxon>
        <taxon>Mammalia</taxon>
        <taxon>Eutheria</taxon>
        <taxon>Laurasiatheria</taxon>
        <taxon>Perissodactyla</taxon>
        <taxon>Rhinocerotidae</taxon>
        <taxon>Diceros</taxon>
    </lineage>
</organism>
<feature type="region of interest" description="Disordered" evidence="19">
    <location>
        <begin position="316"/>
        <end position="368"/>
    </location>
</feature>
<dbReference type="Gene3D" id="2.40.10.10">
    <property type="entry name" value="Trypsin-like serine proteases"/>
    <property type="match status" value="1"/>
</dbReference>
<keyword evidence="4 18" id="KW-0420">Kringle</keyword>
<feature type="domain" description="EGF-like" evidence="21">
    <location>
        <begin position="104"/>
        <end position="140"/>
    </location>
</feature>
<dbReference type="GO" id="GO:0005615">
    <property type="term" value="C:extracellular space"/>
    <property type="evidence" value="ECO:0007669"/>
    <property type="project" value="TreeGrafter"/>
</dbReference>
<evidence type="ECO:0000256" key="11">
    <source>
        <dbReference type="ARBA" id="ARBA00023157"/>
    </source>
</evidence>
<dbReference type="InterPro" id="IPR013806">
    <property type="entry name" value="Kringle-like"/>
</dbReference>
<evidence type="ECO:0000259" key="21">
    <source>
        <dbReference type="PROSITE" id="PS50026"/>
    </source>
</evidence>
<feature type="signal peptide" evidence="20">
    <location>
        <begin position="1"/>
        <end position="19"/>
    </location>
</feature>
<evidence type="ECO:0000256" key="9">
    <source>
        <dbReference type="ARBA" id="ARBA00022825"/>
    </source>
</evidence>
<evidence type="ECO:0000256" key="16">
    <source>
        <dbReference type="ARBA" id="ARBA00042651"/>
    </source>
</evidence>
<dbReference type="InterPro" id="IPR009003">
    <property type="entry name" value="Peptidase_S1_PA"/>
</dbReference>
<dbReference type="SUPFAM" id="SSF50494">
    <property type="entry name" value="Trypsin-like serine proteases"/>
    <property type="match status" value="1"/>
</dbReference>
<keyword evidence="7" id="KW-0677">Repeat</keyword>
<dbReference type="InterPro" id="IPR000001">
    <property type="entry name" value="Kringle"/>
</dbReference>
<dbReference type="CDD" id="cd00108">
    <property type="entry name" value="KR"/>
    <property type="match status" value="1"/>
</dbReference>
<dbReference type="EMBL" id="JACDTQ010001952">
    <property type="protein sequence ID" value="KAF5920564.1"/>
    <property type="molecule type" value="Genomic_DNA"/>
</dbReference>
<dbReference type="PROSITE" id="PS01186">
    <property type="entry name" value="EGF_2"/>
    <property type="match status" value="1"/>
</dbReference>
<dbReference type="SUPFAM" id="SSF57440">
    <property type="entry name" value="Kringle-like"/>
    <property type="match status" value="2"/>
</dbReference>
<keyword evidence="11 17" id="KW-1015">Disulfide bond</keyword>
<dbReference type="InterPro" id="IPR043504">
    <property type="entry name" value="Peptidase_S1_PA_chymotrypsin"/>
</dbReference>
<keyword evidence="10" id="KW-0865">Zymogen</keyword>
<evidence type="ECO:0000259" key="23">
    <source>
        <dbReference type="PROSITE" id="PS51091"/>
    </source>
</evidence>